<gene>
    <name evidence="4" type="ORF">R6G74_01650</name>
</gene>
<feature type="region of interest" description="Disordered" evidence="2">
    <location>
        <begin position="631"/>
        <end position="732"/>
    </location>
</feature>
<comment type="subcellular location">
    <subcellularLocation>
        <location evidence="1">Cell envelope</location>
    </subcellularLocation>
</comment>
<dbReference type="Gene3D" id="2.60.40.4270">
    <property type="entry name" value="Listeria-Bacteroides repeat domain"/>
    <property type="match status" value="3"/>
</dbReference>
<comment type="caution">
    <text evidence="4">The sequence shown here is derived from an EMBL/GenBank/DDBJ whole genome shotgun (WGS) entry which is preliminary data.</text>
</comment>
<dbReference type="AlphaFoldDB" id="A0AAW9HIZ5"/>
<accession>A0AAW9HIZ5</accession>
<evidence type="ECO:0000256" key="2">
    <source>
        <dbReference type="SAM" id="MobiDB-lite"/>
    </source>
</evidence>
<dbReference type="InterPro" id="IPR042229">
    <property type="entry name" value="Listeria/Bacterioides_rpt_sf"/>
</dbReference>
<dbReference type="Proteomes" id="UP001288320">
    <property type="component" value="Unassembled WGS sequence"/>
</dbReference>
<feature type="transmembrane region" description="Helical" evidence="3">
    <location>
        <begin position="742"/>
        <end position="761"/>
    </location>
</feature>
<dbReference type="GO" id="GO:0030313">
    <property type="term" value="C:cell envelope"/>
    <property type="evidence" value="ECO:0007669"/>
    <property type="project" value="UniProtKB-SubCell"/>
</dbReference>
<dbReference type="EMBL" id="JAWNFV010000002">
    <property type="protein sequence ID" value="MDY5140021.1"/>
    <property type="molecule type" value="Genomic_DNA"/>
</dbReference>
<protein>
    <submittedName>
        <fullName evidence="4">InlB B-repeat-containing protein</fullName>
    </submittedName>
</protein>
<feature type="compositionally biased region" description="Polar residues" evidence="2">
    <location>
        <begin position="719"/>
        <end position="732"/>
    </location>
</feature>
<name>A0AAW9HIZ5_9ACTO</name>
<organism evidence="4 5">
    <name type="scientific">Actinotignum timonense</name>
    <dbReference type="NCBI Taxonomy" id="1870995"/>
    <lineage>
        <taxon>Bacteria</taxon>
        <taxon>Bacillati</taxon>
        <taxon>Actinomycetota</taxon>
        <taxon>Actinomycetes</taxon>
        <taxon>Actinomycetales</taxon>
        <taxon>Actinomycetaceae</taxon>
        <taxon>Actinotignum</taxon>
    </lineage>
</organism>
<dbReference type="Pfam" id="PF09479">
    <property type="entry name" value="Flg_new"/>
    <property type="match status" value="3"/>
</dbReference>
<reference evidence="4" key="1">
    <citation type="submission" date="2023-10" db="EMBL/GenBank/DDBJ databases">
        <title>Whole Genome based description of the genera Actinobaculum and Actinotignum reveals a complex phylogenetic relationship within the species included in the genus Actinotignum.</title>
        <authorList>
            <person name="Jensen C.S."/>
            <person name="Dargis R."/>
            <person name="Kemp M."/>
            <person name="Christensen J.J."/>
        </authorList>
    </citation>
    <scope>NUCLEOTIDE SEQUENCE</scope>
    <source>
        <strain evidence="4">SLA_B245</strain>
    </source>
</reference>
<evidence type="ECO:0000256" key="3">
    <source>
        <dbReference type="SAM" id="Phobius"/>
    </source>
</evidence>
<keyword evidence="3" id="KW-1133">Transmembrane helix</keyword>
<evidence type="ECO:0000313" key="4">
    <source>
        <dbReference type="EMBL" id="MDY5140021.1"/>
    </source>
</evidence>
<feature type="transmembrane region" description="Helical" evidence="3">
    <location>
        <begin position="20"/>
        <end position="39"/>
    </location>
</feature>
<keyword evidence="3" id="KW-0472">Membrane</keyword>
<keyword evidence="3" id="KW-0812">Transmembrane</keyword>
<dbReference type="NCBIfam" id="TIGR02543">
    <property type="entry name" value="List_Bact_rpt"/>
    <property type="match status" value="2"/>
</dbReference>
<sequence length="769" mass="83286">MKLREEKIGQGVNRLRTIAAGLVSGIMVTGATLGTAWAAPDNTAPTLEIQNVTIASTYPFDLKRMIVKAGDAEDSQLGSDDVVVTNKSGFTEGKDKPKYSVYNEVRDYTVEFSLTDSGGKTTKATGTVTVVPKRHLERSHSSANVLGRDTKYGNTPTESNVAFPADQRTPYEFKLKYVDDETKEPVSGLNLWFERNSEIIDGNKGKFFTTDANGEIGFSMTREELAAYSVADQPNKHYLTGYDAATHMRYLQIFEKFNYSPHLVAIYDSTPGLPIEKAHYIYPDGSTQNFNIGLWGEKQNLVKFNAIDTVYEIEEGSDFYTGPQRKQEEVDKAQTNLKKLVDSYSYLKNSGTKENPDYQWTIILSGNDAPMYRVASGSVDTSTPGEYQLTLQAGPFADWIWQDNEMGLRSYAEDTVKVRVVPKPVVNFKQLLPDGSTKAESSVKVSRNTVVSQPGFPTVNTEEKGHVFKGWFKDESFTQPFDFTTPITADTTVYGQWAAVAKYTVAFDTRGGNVIPSQQVKAGSPAQEPENPIKEGHAFIAWYLNGHQYDFATPVKSDITLTAEWDQILYNVTYRYDDGVTPDGNRQVLHGKQAENIAPPVRDGYKFIGWFKDGQPYDFSTSVTGDITLTGQWEKITTKPGGDPGAKPGGDPGAKPGGDPGAKPGGDPGAKPGGDPGAKPGGDPGAKPGGDPGAKPGGDPGTKPDDDPGTKPGTPSPNPTNSGTDNAISSTSAKKLAHTGTAAAGGIAGVVLLLATGLAFVRLRHWDRK</sequence>
<proteinExistence type="predicted"/>
<dbReference type="RefSeq" id="WP_320753007.1">
    <property type="nucleotide sequence ID" value="NZ_JAWNFV010000002.1"/>
</dbReference>
<dbReference type="InterPro" id="IPR013378">
    <property type="entry name" value="InlB-like_B-rpt"/>
</dbReference>
<feature type="compositionally biased region" description="Gly residues" evidence="2">
    <location>
        <begin position="642"/>
        <end position="700"/>
    </location>
</feature>
<evidence type="ECO:0000313" key="5">
    <source>
        <dbReference type="Proteomes" id="UP001288320"/>
    </source>
</evidence>
<evidence type="ECO:0000256" key="1">
    <source>
        <dbReference type="ARBA" id="ARBA00004196"/>
    </source>
</evidence>